<feature type="transmembrane region" description="Helical" evidence="2">
    <location>
        <begin position="242"/>
        <end position="261"/>
    </location>
</feature>
<gene>
    <name evidence="3" type="ORF">NSCI0253_LOCUS25020</name>
</gene>
<sequence length="274" mass="31121">MGELRRRGEAVTGEGSNTFVKSHDDTINELKERLLGHKEQGPKPGMSNEAKAAKDELAKDPYNMENIYALGCAYGDELHWEKCCNVLLRGWKRIHESSDLDFRFDFLSKLCEASCKLEKYRQALAVFNDIEKPDAVEDVRAYYILECQVFGYNKDFQRTLDAFHNAINGADFGTALGIWAACLKSLKLGGPAVSARCTMDKLAVSDEERQKIESIENLVEMGGGFRYGHQEDEELVVLRRRFTIVAVVVASVIIILMLYWLETRNLDRLKIARK</sequence>
<keyword evidence="2" id="KW-0812">Transmembrane</keyword>
<keyword evidence="2" id="KW-0472">Membrane</keyword>
<reference evidence="3" key="1">
    <citation type="submission" date="2021-01" db="EMBL/GenBank/DDBJ databases">
        <authorList>
            <person name="Corre E."/>
            <person name="Pelletier E."/>
            <person name="Niang G."/>
            <person name="Scheremetjew M."/>
            <person name="Finn R."/>
            <person name="Kale V."/>
            <person name="Holt S."/>
            <person name="Cochrane G."/>
            <person name="Meng A."/>
            <person name="Brown T."/>
            <person name="Cohen L."/>
        </authorList>
    </citation>
    <scope>NUCLEOTIDE SEQUENCE</scope>
</reference>
<dbReference type="AlphaFoldDB" id="A0A7S1F7Z6"/>
<accession>A0A7S1F7Z6</accession>
<evidence type="ECO:0000256" key="1">
    <source>
        <dbReference type="SAM" id="MobiDB-lite"/>
    </source>
</evidence>
<evidence type="ECO:0000256" key="2">
    <source>
        <dbReference type="SAM" id="Phobius"/>
    </source>
</evidence>
<name>A0A7S1F7Z6_NOCSC</name>
<protein>
    <submittedName>
        <fullName evidence="3">Uncharacterized protein</fullName>
    </submittedName>
</protein>
<keyword evidence="2" id="KW-1133">Transmembrane helix</keyword>
<feature type="region of interest" description="Disordered" evidence="1">
    <location>
        <begin position="1"/>
        <end position="22"/>
    </location>
</feature>
<dbReference type="EMBL" id="HBFQ01035449">
    <property type="protein sequence ID" value="CAD8850670.1"/>
    <property type="molecule type" value="Transcribed_RNA"/>
</dbReference>
<organism evidence="3">
    <name type="scientific">Noctiluca scintillans</name>
    <name type="common">Sea sparkle</name>
    <name type="synonym">Red tide dinoflagellate</name>
    <dbReference type="NCBI Taxonomy" id="2966"/>
    <lineage>
        <taxon>Eukaryota</taxon>
        <taxon>Sar</taxon>
        <taxon>Alveolata</taxon>
        <taxon>Dinophyceae</taxon>
        <taxon>Noctilucales</taxon>
        <taxon>Noctilucaceae</taxon>
        <taxon>Noctiluca</taxon>
    </lineage>
</organism>
<evidence type="ECO:0000313" key="3">
    <source>
        <dbReference type="EMBL" id="CAD8850670.1"/>
    </source>
</evidence>
<proteinExistence type="predicted"/>